<dbReference type="EMBL" id="CP073910">
    <property type="protein sequence ID" value="QUT05204.1"/>
    <property type="molecule type" value="Genomic_DNA"/>
</dbReference>
<evidence type="ECO:0000256" key="1">
    <source>
        <dbReference type="SAM" id="MobiDB-lite"/>
    </source>
</evidence>
<evidence type="ECO:0000313" key="2">
    <source>
        <dbReference type="EMBL" id="QUT05204.1"/>
    </source>
</evidence>
<feature type="region of interest" description="Disordered" evidence="1">
    <location>
        <begin position="1"/>
        <end position="27"/>
    </location>
</feature>
<protein>
    <submittedName>
        <fullName evidence="2">TraY domain-containing protein</fullName>
    </submittedName>
</protein>
<evidence type="ECO:0000313" key="3">
    <source>
        <dbReference type="Proteomes" id="UP000681425"/>
    </source>
</evidence>
<dbReference type="AlphaFoldDB" id="A0A975K5K2"/>
<name>A0A975K5K2_9SPHN</name>
<dbReference type="RefSeq" id="WP_212608894.1">
    <property type="nucleotide sequence ID" value="NZ_CP073910.1"/>
</dbReference>
<dbReference type="Gene3D" id="1.10.1220.10">
    <property type="entry name" value="Met repressor-like"/>
    <property type="match status" value="1"/>
</dbReference>
<dbReference type="InterPro" id="IPR010985">
    <property type="entry name" value="Ribbon_hlx_hlx"/>
</dbReference>
<gene>
    <name evidence="2" type="ORF">KFK14_19735</name>
</gene>
<accession>A0A975K5K2</accession>
<keyword evidence="3" id="KW-1185">Reference proteome</keyword>
<dbReference type="SUPFAM" id="SSF47598">
    <property type="entry name" value="Ribbon-helix-helix"/>
    <property type="match status" value="1"/>
</dbReference>
<proteinExistence type="predicted"/>
<dbReference type="KEGG" id="spph:KFK14_19735"/>
<dbReference type="GO" id="GO:0006355">
    <property type="term" value="P:regulation of DNA-templated transcription"/>
    <property type="evidence" value="ECO:0007669"/>
    <property type="project" value="InterPro"/>
</dbReference>
<sequence>MSDRQTSKKSGGRPPERDEAKRSAIAVRTTADVKRRLEAAATASGKSLTQEIERRLEQSLSWEKDLGGGKNIAFFIGLANEFSRAEAFSGRPWHEDHATWTAAKMLTERYFSSWRPLPPNSSEIAKALKSLEAARSKMRKLEAEFDDAWPLRAPETSAERLLAASPKFNGMVLTLPKTNEEHAQYAAMTEALSAAADECDHAERLLETACELYDEESDRGRDIVKQILDPLHLDRARQTKAV</sequence>
<organism evidence="2 3">
    <name type="scientific">Sphingobium phenoxybenzoativorans</name>
    <dbReference type="NCBI Taxonomy" id="1592790"/>
    <lineage>
        <taxon>Bacteria</taxon>
        <taxon>Pseudomonadati</taxon>
        <taxon>Pseudomonadota</taxon>
        <taxon>Alphaproteobacteria</taxon>
        <taxon>Sphingomonadales</taxon>
        <taxon>Sphingomonadaceae</taxon>
        <taxon>Sphingobium</taxon>
    </lineage>
</organism>
<dbReference type="InterPro" id="IPR013321">
    <property type="entry name" value="Arc_rbn_hlx_hlx"/>
</dbReference>
<reference evidence="2" key="1">
    <citation type="submission" date="2021-04" db="EMBL/GenBank/DDBJ databases">
        <title>Isolation of p-tert-butylphenol degrading bacteria Sphingobium phenoxybenzoativorans Tas13 from active sludge.</title>
        <authorList>
            <person name="Li Y."/>
        </authorList>
    </citation>
    <scope>NUCLEOTIDE SEQUENCE</scope>
    <source>
        <strain evidence="2">Tas13</strain>
    </source>
</reference>
<dbReference type="Proteomes" id="UP000681425">
    <property type="component" value="Chromosome"/>
</dbReference>